<dbReference type="InterPro" id="IPR057670">
    <property type="entry name" value="SH3_retrovirus"/>
</dbReference>
<reference evidence="2" key="1">
    <citation type="journal article" date="2019" name="Sci. Rep.">
        <title>Draft genome of Tanacetum cinerariifolium, the natural source of mosquito coil.</title>
        <authorList>
            <person name="Yamashiro T."/>
            <person name="Shiraishi A."/>
            <person name="Satake H."/>
            <person name="Nakayama K."/>
        </authorList>
    </citation>
    <scope>NUCLEOTIDE SEQUENCE</scope>
</reference>
<feature type="domain" description="Retroviral polymerase SH3-like" evidence="1">
    <location>
        <begin position="272"/>
        <end position="327"/>
    </location>
</feature>
<dbReference type="AlphaFoldDB" id="A0A6L2KZ37"/>
<proteinExistence type="predicted"/>
<dbReference type="GO" id="GO:0003676">
    <property type="term" value="F:nucleic acid binding"/>
    <property type="evidence" value="ECO:0007669"/>
    <property type="project" value="InterPro"/>
</dbReference>
<dbReference type="Pfam" id="PF25597">
    <property type="entry name" value="SH3_retrovirus"/>
    <property type="match status" value="1"/>
</dbReference>
<comment type="caution">
    <text evidence="2">The sequence shown here is derived from an EMBL/GenBank/DDBJ whole genome shotgun (WGS) entry which is preliminary data.</text>
</comment>
<evidence type="ECO:0000259" key="1">
    <source>
        <dbReference type="Pfam" id="PF25597"/>
    </source>
</evidence>
<dbReference type="InterPro" id="IPR012337">
    <property type="entry name" value="RNaseH-like_sf"/>
</dbReference>
<dbReference type="PANTHER" id="PTHR42648">
    <property type="entry name" value="TRANSPOSASE, PUTATIVE-RELATED"/>
    <property type="match status" value="1"/>
</dbReference>
<sequence length="354" mass="40500">LACLCCVTSQFYASLDHASSPVHTDDELFPYEAKQVEADDQAIQTILMGLPKDIYAAVDICNSAKDICLRAHQMTKGCSKHMMGNLNLLINFVWKFIGTIRFRNDHVVAILEKKNKKKSYKPKPVPNSQNRLHLLHMDLCGPMRVESINRKRYILVIVYDYSRYTWVHFLRSEDEALGVIIKLLKQIQVLLQALVIINEVVERRNRMLGEAARTMLLFFSASLFLSADAVATVCFTRNQSLIHTRFNKTPYELVKNQLSRFYMYSGLFVLKNDQEDIGKVGAKGGIGFFIGYSTTSYAYRIYNQRTKKVIEIMNVTFDELSVMAFEQRSSKPELLGNTFGHISSGLEFTYAPQQ</sequence>
<accession>A0A6L2KZ37</accession>
<dbReference type="InterPro" id="IPR036397">
    <property type="entry name" value="RNaseH_sf"/>
</dbReference>
<dbReference type="EMBL" id="BKCJ010003132">
    <property type="protein sequence ID" value="GEU53174.1"/>
    <property type="molecule type" value="Genomic_DNA"/>
</dbReference>
<name>A0A6L2KZ37_TANCI</name>
<dbReference type="SUPFAM" id="SSF53098">
    <property type="entry name" value="Ribonuclease H-like"/>
    <property type="match status" value="1"/>
</dbReference>
<organism evidence="2">
    <name type="scientific">Tanacetum cinerariifolium</name>
    <name type="common">Dalmatian daisy</name>
    <name type="synonym">Chrysanthemum cinerariifolium</name>
    <dbReference type="NCBI Taxonomy" id="118510"/>
    <lineage>
        <taxon>Eukaryota</taxon>
        <taxon>Viridiplantae</taxon>
        <taxon>Streptophyta</taxon>
        <taxon>Embryophyta</taxon>
        <taxon>Tracheophyta</taxon>
        <taxon>Spermatophyta</taxon>
        <taxon>Magnoliopsida</taxon>
        <taxon>eudicotyledons</taxon>
        <taxon>Gunneridae</taxon>
        <taxon>Pentapetalae</taxon>
        <taxon>asterids</taxon>
        <taxon>campanulids</taxon>
        <taxon>Asterales</taxon>
        <taxon>Asteraceae</taxon>
        <taxon>Asteroideae</taxon>
        <taxon>Anthemideae</taxon>
        <taxon>Anthemidinae</taxon>
        <taxon>Tanacetum</taxon>
    </lineage>
</organism>
<feature type="non-terminal residue" evidence="2">
    <location>
        <position position="1"/>
    </location>
</feature>
<protein>
    <recommendedName>
        <fullName evidence="1">Retroviral polymerase SH3-like domain-containing protein</fullName>
    </recommendedName>
</protein>
<evidence type="ECO:0000313" key="2">
    <source>
        <dbReference type="EMBL" id="GEU53174.1"/>
    </source>
</evidence>
<gene>
    <name evidence="2" type="ORF">Tci_025152</name>
</gene>
<dbReference type="InterPro" id="IPR039537">
    <property type="entry name" value="Retrotran_Ty1/copia-like"/>
</dbReference>
<dbReference type="Gene3D" id="3.30.420.10">
    <property type="entry name" value="Ribonuclease H-like superfamily/Ribonuclease H"/>
    <property type="match status" value="1"/>
</dbReference>
<dbReference type="PANTHER" id="PTHR42648:SF21">
    <property type="entry name" value="CYSTEINE-RICH RLK (RECEPTOR-LIKE PROTEIN KINASE) 8"/>
    <property type="match status" value="1"/>
</dbReference>